<keyword evidence="1" id="KW-0812">Transmembrane</keyword>
<evidence type="ECO:0000313" key="2">
    <source>
        <dbReference type="EMBL" id="QHS88810.1"/>
    </source>
</evidence>
<proteinExistence type="predicted"/>
<dbReference type="EMBL" id="MN739102">
    <property type="protein sequence ID" value="QHS88810.1"/>
    <property type="molecule type" value="Genomic_DNA"/>
</dbReference>
<protein>
    <submittedName>
        <fullName evidence="2">Uncharacterized protein</fullName>
    </submittedName>
</protein>
<keyword evidence="1" id="KW-1133">Transmembrane helix</keyword>
<sequence>MNISPNNISGECNLKCSYSFNYPISNCSATNKNTSISLTYDAGSVPAVQFNNAGYNVSQILLVAPSIHEFNGTTVGAEFIITHTPLAGGNSLNVCIPIVSGSSSTAATTILETIISTVSTQAPAAGDSTNIVINDFTLNSIVPDTAFYSYIDAQNVSFIVYGINDAINISQSSLQSLVTMINSTNNLSFPSGPLLFINPNGPFQQTGNGEIYIDCQPTGNSEEITDITNVKPTVKMDFTYDSIMKNPIILFILSSILTIIIMYVLYFIITYVSTGETSVTFLKQKKHS</sequence>
<dbReference type="AlphaFoldDB" id="A0A6C0B9U0"/>
<organism evidence="2">
    <name type="scientific">viral metagenome</name>
    <dbReference type="NCBI Taxonomy" id="1070528"/>
    <lineage>
        <taxon>unclassified sequences</taxon>
        <taxon>metagenomes</taxon>
        <taxon>organismal metagenomes</taxon>
    </lineage>
</organism>
<reference evidence="2" key="1">
    <citation type="journal article" date="2020" name="Nature">
        <title>Giant virus diversity and host interactions through global metagenomics.</title>
        <authorList>
            <person name="Schulz F."/>
            <person name="Roux S."/>
            <person name="Paez-Espino D."/>
            <person name="Jungbluth S."/>
            <person name="Walsh D.A."/>
            <person name="Denef V.J."/>
            <person name="McMahon K.D."/>
            <person name="Konstantinidis K.T."/>
            <person name="Eloe-Fadrosh E.A."/>
            <person name="Kyrpides N.C."/>
            <person name="Woyke T."/>
        </authorList>
    </citation>
    <scope>NUCLEOTIDE SEQUENCE</scope>
    <source>
        <strain evidence="2">GVMAG-M-3300010158-59</strain>
    </source>
</reference>
<accession>A0A6C0B9U0</accession>
<evidence type="ECO:0000256" key="1">
    <source>
        <dbReference type="SAM" id="Phobius"/>
    </source>
</evidence>
<feature type="transmembrane region" description="Helical" evidence="1">
    <location>
        <begin position="248"/>
        <end position="269"/>
    </location>
</feature>
<dbReference type="InterPro" id="IPR036398">
    <property type="entry name" value="CA_dom_sf"/>
</dbReference>
<name>A0A6C0B9U0_9ZZZZ</name>
<dbReference type="Gene3D" id="3.10.200.10">
    <property type="entry name" value="Alpha carbonic anhydrase"/>
    <property type="match status" value="1"/>
</dbReference>
<keyword evidence="1" id="KW-0472">Membrane</keyword>